<gene>
    <name evidence="1" type="ORF">MicloDRAFT_00040870</name>
</gene>
<dbReference type="Proteomes" id="UP000003947">
    <property type="component" value="Unassembled WGS sequence"/>
</dbReference>
<dbReference type="HOGENOM" id="CLU_131957_0_0_5"/>
<keyword evidence="2" id="KW-1185">Reference proteome</keyword>
<reference evidence="1 2" key="1">
    <citation type="submission" date="2012-02" db="EMBL/GenBank/DDBJ databases">
        <title>Improved High-Quality Draft sequence of Microvirga sp. WSM3557.</title>
        <authorList>
            <consortium name="US DOE Joint Genome Institute"/>
            <person name="Lucas S."/>
            <person name="Han J."/>
            <person name="Lapidus A."/>
            <person name="Cheng J.-F."/>
            <person name="Goodwin L."/>
            <person name="Pitluck S."/>
            <person name="Peters L."/>
            <person name="Zhang X."/>
            <person name="Detter J.C."/>
            <person name="Han C."/>
            <person name="Tapia R."/>
            <person name="Land M."/>
            <person name="Hauser L."/>
            <person name="Kyrpides N."/>
            <person name="Ivanova N."/>
            <person name="Pagani I."/>
            <person name="Brau L."/>
            <person name="Yates R."/>
            <person name="O'Hara G."/>
            <person name="Rui T."/>
            <person name="Howieson J."/>
            <person name="Reeve W."/>
            <person name="Woyke T."/>
        </authorList>
    </citation>
    <scope>NUCLEOTIDE SEQUENCE [LARGE SCALE GENOMIC DNA]</scope>
    <source>
        <strain evidence="1 2">WSM3557</strain>
    </source>
</reference>
<evidence type="ECO:0000313" key="1">
    <source>
        <dbReference type="EMBL" id="EIM27519.1"/>
    </source>
</evidence>
<dbReference type="AlphaFoldDB" id="I4YU77"/>
<evidence type="ECO:0000313" key="2">
    <source>
        <dbReference type="Proteomes" id="UP000003947"/>
    </source>
</evidence>
<sequence>MPSRKPGDEALLEEAEYRRGLLGVVFQRKSPRNRIRVECAVAVAVALTGAGCTLTSDNETSPVVAAAPAAFGRERLIGRWGTASFHTEKDRQRTEREARAQCSQPYRIVEGPTDGVMMHVADDPQLYELRLKGDTAGRTYLGFEAPPGHPQDREILSATNNLMTMRFVDPDANQRYGTFVYVRCGT</sequence>
<protein>
    <submittedName>
        <fullName evidence="1">Uncharacterized protein</fullName>
    </submittedName>
</protein>
<dbReference type="eggNOG" id="ENOG5032VZQ">
    <property type="taxonomic scope" value="Bacteria"/>
</dbReference>
<organism evidence="1 2">
    <name type="scientific">Microvirga lotononidis</name>
    <dbReference type="NCBI Taxonomy" id="864069"/>
    <lineage>
        <taxon>Bacteria</taxon>
        <taxon>Pseudomonadati</taxon>
        <taxon>Pseudomonadota</taxon>
        <taxon>Alphaproteobacteria</taxon>
        <taxon>Hyphomicrobiales</taxon>
        <taxon>Methylobacteriaceae</taxon>
        <taxon>Microvirga</taxon>
    </lineage>
</organism>
<dbReference type="RefSeq" id="WP_009763569.1">
    <property type="nucleotide sequence ID" value="NZ_CP141048.1"/>
</dbReference>
<accession>I4YU77</accession>
<dbReference type="PATRIC" id="fig|864069.3.peg.4427"/>
<dbReference type="STRING" id="864069.MicloDRAFT_00040870"/>
<proteinExistence type="predicted"/>
<name>I4YU77_9HYPH</name>
<dbReference type="EMBL" id="JH660645">
    <property type="protein sequence ID" value="EIM27519.1"/>
    <property type="molecule type" value="Genomic_DNA"/>
</dbReference>